<dbReference type="HOGENOM" id="CLU_1023175_0_0_1"/>
<dbReference type="AlphaFoldDB" id="A0A0B2UNH1"/>
<gene>
    <name evidence="1" type="ORF">M896_011650</name>
</gene>
<comment type="caution">
    <text evidence="1">The sequence shown here is derived from an EMBL/GenBank/DDBJ whole genome shotgun (WGS) entry which is preliminary data.</text>
</comment>
<evidence type="ECO:0000313" key="2">
    <source>
        <dbReference type="Proteomes" id="UP000031056"/>
    </source>
</evidence>
<organism evidence="1 2">
    <name type="scientific">Ordospora colligata OC4</name>
    <dbReference type="NCBI Taxonomy" id="1354746"/>
    <lineage>
        <taxon>Eukaryota</taxon>
        <taxon>Fungi</taxon>
        <taxon>Fungi incertae sedis</taxon>
        <taxon>Microsporidia</taxon>
        <taxon>Ordosporidae</taxon>
        <taxon>Ordospora</taxon>
    </lineage>
</organism>
<dbReference type="EMBL" id="JOKQ01000001">
    <property type="protein sequence ID" value="KHN70510.1"/>
    <property type="molecule type" value="Genomic_DNA"/>
</dbReference>
<dbReference type="InParanoid" id="A0A0B2UNH1"/>
<protein>
    <submittedName>
        <fullName evidence="1">Uncharacterized protein</fullName>
    </submittedName>
</protein>
<proteinExistence type="predicted"/>
<dbReference type="GeneID" id="26261008"/>
<name>A0A0B2UNH1_9MICR</name>
<evidence type="ECO:0000313" key="1">
    <source>
        <dbReference type="EMBL" id="KHN70510.1"/>
    </source>
</evidence>
<accession>A0A0B2UNH1</accession>
<dbReference type="Proteomes" id="UP000031056">
    <property type="component" value="Unassembled WGS sequence"/>
</dbReference>
<dbReference type="VEuPathDB" id="MicrosporidiaDB:M896_011650"/>
<dbReference type="OrthoDB" id="2192205at2759"/>
<dbReference type="RefSeq" id="XP_014564552.1">
    <property type="nucleotide sequence ID" value="XM_014709066.1"/>
</dbReference>
<sequence>MIENLDGFIFKRRMQPTAESEVRMSIESKRRDLSVIKKDTDDIFSFRFVNEKRCKGVEYKEDEISGILSDGEGFSESVVIKENKKKNVEEIHMELDNGVGLEELVKKCIRWLESKKRTAYGMKIEQAMSEGCIKRRDANKEIVEAIEKIQWTVDEEKKWKMIKESTMEMNKIKMEKKMYVRKESEYERKIAKVNEEFASKMTRLRFVKESAKVWIGRMREQSEELLRRMFDAVHKEKEADTVFLLKALSRAER</sequence>
<reference evidence="1 2" key="1">
    <citation type="journal article" date="2014" name="MBio">
        <title>The Ordospora colligata genome; evolution of extreme reduction in microsporidia and host-to-parasite horizontal gene transfer.</title>
        <authorList>
            <person name="Pombert J.-F."/>
            <person name="Haag K.L."/>
            <person name="Beidas S."/>
            <person name="Ebert D."/>
            <person name="Keeling P.J."/>
        </authorList>
    </citation>
    <scope>NUCLEOTIDE SEQUENCE [LARGE SCALE GENOMIC DNA]</scope>
    <source>
        <strain evidence="1 2">OC4</strain>
    </source>
</reference>
<keyword evidence="2" id="KW-1185">Reference proteome</keyword>